<dbReference type="InParanoid" id="A0A3N1G9P3"/>
<keyword evidence="3" id="KW-1185">Reference proteome</keyword>
<dbReference type="RefSeq" id="WP_123380966.1">
    <property type="nucleotide sequence ID" value="NZ_RJKN01000008.1"/>
</dbReference>
<dbReference type="Proteomes" id="UP000276232">
    <property type="component" value="Unassembled WGS sequence"/>
</dbReference>
<proteinExistence type="predicted"/>
<accession>A0A3N1G9P3</accession>
<keyword evidence="1" id="KW-0812">Transmembrane</keyword>
<feature type="transmembrane region" description="Helical" evidence="1">
    <location>
        <begin position="20"/>
        <end position="39"/>
    </location>
</feature>
<dbReference type="OrthoDB" id="7362327at2"/>
<name>A0A3N1G9P3_9ACTN</name>
<protein>
    <submittedName>
        <fullName evidence="2">Uncharacterized protein</fullName>
    </submittedName>
</protein>
<dbReference type="EMBL" id="RJKN01000008">
    <property type="protein sequence ID" value="ROP26960.1"/>
    <property type="molecule type" value="Genomic_DNA"/>
</dbReference>
<evidence type="ECO:0000256" key="1">
    <source>
        <dbReference type="SAM" id="Phobius"/>
    </source>
</evidence>
<organism evidence="2 3">
    <name type="scientific">Pseudokineococcus lusitanus</name>
    <dbReference type="NCBI Taxonomy" id="763993"/>
    <lineage>
        <taxon>Bacteria</taxon>
        <taxon>Bacillati</taxon>
        <taxon>Actinomycetota</taxon>
        <taxon>Actinomycetes</taxon>
        <taxon>Kineosporiales</taxon>
        <taxon>Kineosporiaceae</taxon>
        <taxon>Pseudokineococcus</taxon>
    </lineage>
</organism>
<gene>
    <name evidence="2" type="ORF">EDC03_2888</name>
</gene>
<sequence length="83" mass="9138">MARTVDPYSWPFAVSPRHPAYIPFWIAITVNAVGLISRLTGGDGLPTWASVVTLALMITWVVTARIANARARREITHAHRAAE</sequence>
<dbReference type="AlphaFoldDB" id="A0A3N1G9P3"/>
<feature type="transmembrane region" description="Helical" evidence="1">
    <location>
        <begin position="45"/>
        <end position="63"/>
    </location>
</feature>
<reference evidence="2 3" key="1">
    <citation type="journal article" date="2015" name="Stand. Genomic Sci.">
        <title>Genomic Encyclopedia of Bacterial and Archaeal Type Strains, Phase III: the genomes of soil and plant-associated and newly described type strains.</title>
        <authorList>
            <person name="Whitman W.B."/>
            <person name="Woyke T."/>
            <person name="Klenk H.P."/>
            <person name="Zhou Y."/>
            <person name="Lilburn T.G."/>
            <person name="Beck B.J."/>
            <person name="De Vos P."/>
            <person name="Vandamme P."/>
            <person name="Eisen J.A."/>
            <person name="Garrity G."/>
            <person name="Hugenholtz P."/>
            <person name="Kyrpides N.C."/>
        </authorList>
    </citation>
    <scope>NUCLEOTIDE SEQUENCE [LARGE SCALE GENOMIC DNA]</scope>
    <source>
        <strain evidence="2 3">CECT 7306</strain>
    </source>
</reference>
<evidence type="ECO:0000313" key="3">
    <source>
        <dbReference type="Proteomes" id="UP000276232"/>
    </source>
</evidence>
<evidence type="ECO:0000313" key="2">
    <source>
        <dbReference type="EMBL" id="ROP26960.1"/>
    </source>
</evidence>
<keyword evidence="1" id="KW-0472">Membrane</keyword>
<keyword evidence="1" id="KW-1133">Transmembrane helix</keyword>
<comment type="caution">
    <text evidence="2">The sequence shown here is derived from an EMBL/GenBank/DDBJ whole genome shotgun (WGS) entry which is preliminary data.</text>
</comment>